<evidence type="ECO:0000313" key="4">
    <source>
        <dbReference type="EMBL" id="SDC11425.1"/>
    </source>
</evidence>
<dbReference type="InterPro" id="IPR000674">
    <property type="entry name" value="Ald_Oxase/Xan_DH_a/b"/>
</dbReference>
<keyword evidence="1" id="KW-0500">Molybdenum</keyword>
<dbReference type="InterPro" id="IPR016208">
    <property type="entry name" value="Ald_Oxase/xanthine_DH-like"/>
</dbReference>
<dbReference type="Proteomes" id="UP000198528">
    <property type="component" value="Unassembled WGS sequence"/>
</dbReference>
<organism evidence="4 5">
    <name type="scientific">Parafannyhessea umbonata</name>
    <dbReference type="NCBI Taxonomy" id="604330"/>
    <lineage>
        <taxon>Bacteria</taxon>
        <taxon>Bacillati</taxon>
        <taxon>Actinomycetota</taxon>
        <taxon>Coriobacteriia</taxon>
        <taxon>Coriobacteriales</taxon>
        <taxon>Atopobiaceae</taxon>
        <taxon>Parafannyhessea</taxon>
    </lineage>
</organism>
<dbReference type="InterPro" id="IPR050028">
    <property type="entry name" value="XdhA_XDHase"/>
</dbReference>
<dbReference type="PANTHER" id="PTHR11908:SF132">
    <property type="entry name" value="ALDEHYDE OXIDASE 1-RELATED"/>
    <property type="match status" value="1"/>
</dbReference>
<dbReference type="SUPFAM" id="SSF56003">
    <property type="entry name" value="Molybdenum cofactor-binding domain"/>
    <property type="match status" value="1"/>
</dbReference>
<dbReference type="InterPro" id="IPR037165">
    <property type="entry name" value="AldOxase/xan_DH_Mopterin-bd_sf"/>
</dbReference>
<evidence type="ECO:0000259" key="3">
    <source>
        <dbReference type="SMART" id="SM01008"/>
    </source>
</evidence>
<accession>A0A1G6IZF7</accession>
<evidence type="ECO:0000256" key="2">
    <source>
        <dbReference type="ARBA" id="ARBA00023002"/>
    </source>
</evidence>
<dbReference type="NCBIfam" id="NF043082">
    <property type="entry name" value="XdhA_XDHase"/>
    <property type="match status" value="1"/>
</dbReference>
<dbReference type="GO" id="GO:0005506">
    <property type="term" value="F:iron ion binding"/>
    <property type="evidence" value="ECO:0007669"/>
    <property type="project" value="InterPro"/>
</dbReference>
<dbReference type="PANTHER" id="PTHR11908">
    <property type="entry name" value="XANTHINE DEHYDROGENASE"/>
    <property type="match status" value="1"/>
</dbReference>
<feature type="domain" description="Aldehyde oxidase/xanthine dehydrogenase a/b hammerhead" evidence="3">
    <location>
        <begin position="21"/>
        <end position="139"/>
    </location>
</feature>
<dbReference type="Pfam" id="PF20256">
    <property type="entry name" value="MoCoBD_2"/>
    <property type="match status" value="1"/>
</dbReference>
<keyword evidence="2" id="KW-0560">Oxidoreductase</keyword>
<protein>
    <submittedName>
        <fullName evidence="4">Xanthine dehydrogenase molybdenum-binding subunit</fullName>
    </submittedName>
</protein>
<dbReference type="NCBIfam" id="NF007426">
    <property type="entry name" value="PRK09970.1"/>
    <property type="match status" value="1"/>
</dbReference>
<dbReference type="SUPFAM" id="SSF54665">
    <property type="entry name" value="CO dehydrogenase molybdoprotein N-domain-like"/>
    <property type="match status" value="1"/>
</dbReference>
<proteinExistence type="predicted"/>
<dbReference type="GO" id="GO:0004854">
    <property type="term" value="F:xanthine dehydrogenase activity"/>
    <property type="evidence" value="ECO:0007669"/>
    <property type="project" value="InterPro"/>
</dbReference>
<sequence>MEKYREVGRQVKRVDARDKVTGRAMFTDDLCPKPCLVAKILHSTIGNGRVVSMDVTEAKAVPGVVAVFTCFDVPDTKFPVAGHPWYAASAAQKRDVADRKLLDDRVRIYGDNIAAVVAEDEVAANRALRKIKVEYEEYPVTYDPREAMQGTNPPVQEDKPDNIVGHTLAVTPEDKLKAMGYSSVEDAVRDPKYHHFAFHAFTGEQSQAHIEVCVSYCYEENGKLTCVSSTQIPHICRRIIGQALDIPWGSVRVIKPYIGGGFGTKQDIHFEPLNAWLCHQVGGRCVKLELSREECFWDTSGRQPKDFEVEASVGDDMRLHARSIKAWSNTGGYIHHGHALVLNSVNTFRWLYHTQEDAIRCEAWTVHTNGPHTGAMRAYGVPEGIWAAECLMGDIAHDMGWDGVEFRMKNAITPGYVDEFSPSNTISYRTDGLRACVERGKQLIGWDEKRQEYAHQDGPIRHGVGVAFLVYKTAVAPFALETSNCQITLNQDGTFQLQMGATEIGQGADTVFCQMAAEAIGVRTEDIHIVSTQDTDVAPYDPGAYASRQTFVSGTACKDAGQKMRRRILELAARLYPDFQGELDLRDHAVWDAAGNKVVDLPDLALEAYYNLHKTDQISTRGQATVHQNAIVTGCTFCDVTVDMPLAQVTVNKIVNVQDNGRLMNPKLVEQQMHGGMAQSIGFALSEELLVDPATGRVRNATLLDYKVPTAMDVPELIAENVETQDPMGPYGNKAVGETPIISPAPAIRDAILNATGVKFYEMPMTPQRLFEGFKREGLI</sequence>
<reference evidence="5" key="1">
    <citation type="submission" date="2016-10" db="EMBL/GenBank/DDBJ databases">
        <authorList>
            <person name="Varghese N."/>
            <person name="Submissions S."/>
        </authorList>
    </citation>
    <scope>NUCLEOTIDE SEQUENCE [LARGE SCALE GENOMIC DNA]</scope>
    <source>
        <strain evidence="5">DSM 22619</strain>
    </source>
</reference>
<evidence type="ECO:0000313" key="5">
    <source>
        <dbReference type="Proteomes" id="UP000198528"/>
    </source>
</evidence>
<dbReference type="RefSeq" id="WP_090845268.1">
    <property type="nucleotide sequence ID" value="NZ_FMZL01000003.1"/>
</dbReference>
<dbReference type="Gene3D" id="3.90.1170.50">
    <property type="entry name" value="Aldehyde oxidase/xanthine dehydrogenase, a/b hammerhead"/>
    <property type="match status" value="1"/>
</dbReference>
<dbReference type="Pfam" id="PF01315">
    <property type="entry name" value="Ald_Xan_dh_C"/>
    <property type="match status" value="1"/>
</dbReference>
<name>A0A1G6IZF7_9ACTN</name>
<keyword evidence="5" id="KW-1185">Reference proteome</keyword>
<evidence type="ECO:0000256" key="1">
    <source>
        <dbReference type="ARBA" id="ARBA00022505"/>
    </source>
</evidence>
<gene>
    <name evidence="4" type="ORF">SAMN04487824_103112</name>
</gene>
<dbReference type="InterPro" id="IPR008274">
    <property type="entry name" value="AldOxase/xan_DH_MoCoBD1"/>
</dbReference>
<dbReference type="InterPro" id="IPR036856">
    <property type="entry name" value="Ald_Oxase/Xan_DH_a/b_sf"/>
</dbReference>
<dbReference type="Gene3D" id="3.30.365.10">
    <property type="entry name" value="Aldehyde oxidase/xanthine dehydrogenase, molybdopterin binding domain"/>
    <property type="match status" value="4"/>
</dbReference>
<dbReference type="EMBL" id="FMZL01000003">
    <property type="protein sequence ID" value="SDC11425.1"/>
    <property type="molecule type" value="Genomic_DNA"/>
</dbReference>
<dbReference type="STRING" id="604330.SAMN04489857_1664"/>
<dbReference type="SMART" id="SM01008">
    <property type="entry name" value="Ald_Xan_dh_C"/>
    <property type="match status" value="1"/>
</dbReference>
<dbReference type="GO" id="GO:0002197">
    <property type="term" value="C:xanthine dehydrogenase complex"/>
    <property type="evidence" value="ECO:0007669"/>
    <property type="project" value="InterPro"/>
</dbReference>
<dbReference type="Pfam" id="PF02738">
    <property type="entry name" value="MoCoBD_1"/>
    <property type="match status" value="1"/>
</dbReference>
<dbReference type="AlphaFoldDB" id="A0A1G6IZF7"/>
<dbReference type="InterPro" id="IPR046867">
    <property type="entry name" value="AldOxase/xan_DH_MoCoBD2"/>
</dbReference>